<dbReference type="RefSeq" id="WP_004627044.1">
    <property type="nucleotide sequence ID" value="NZ_AORV01000043.1"/>
</dbReference>
<evidence type="ECO:0000256" key="2">
    <source>
        <dbReference type="ARBA" id="ARBA00022517"/>
    </source>
</evidence>
<keyword evidence="7 10" id="KW-0862">Zinc</keyword>
<feature type="domain" description="CP-type G" evidence="12">
    <location>
        <begin position="96"/>
        <end position="254"/>
    </location>
</feature>
<evidence type="ECO:0000256" key="10">
    <source>
        <dbReference type="HAMAP-Rule" id="MF_01820"/>
    </source>
</evidence>
<dbReference type="InterPro" id="IPR010914">
    <property type="entry name" value="RsgA_GTPase_dom"/>
</dbReference>
<dbReference type="SUPFAM" id="SSF52540">
    <property type="entry name" value="P-loop containing nucleoside triphosphate hydrolases"/>
    <property type="match status" value="1"/>
</dbReference>
<dbReference type="GO" id="GO:0046872">
    <property type="term" value="F:metal ion binding"/>
    <property type="evidence" value="ECO:0007669"/>
    <property type="project" value="UniProtKB-KW"/>
</dbReference>
<feature type="binding site" evidence="10">
    <location>
        <position position="277"/>
    </location>
    <ligand>
        <name>Zn(2+)</name>
        <dbReference type="ChEBI" id="CHEBI:29105"/>
    </ligand>
</feature>
<dbReference type="GO" id="GO:0005737">
    <property type="term" value="C:cytoplasm"/>
    <property type="evidence" value="ECO:0007669"/>
    <property type="project" value="UniProtKB-SubCell"/>
</dbReference>
<dbReference type="NCBIfam" id="TIGR00157">
    <property type="entry name" value="ribosome small subunit-dependent GTPase A"/>
    <property type="match status" value="1"/>
</dbReference>
<dbReference type="InterPro" id="IPR004881">
    <property type="entry name" value="Ribosome_biogen_GTPase_RsgA"/>
</dbReference>
<evidence type="ECO:0000256" key="6">
    <source>
        <dbReference type="ARBA" id="ARBA00022801"/>
    </source>
</evidence>
<keyword evidence="9 10" id="KW-0342">GTP-binding</keyword>
<dbReference type="CDD" id="cd01854">
    <property type="entry name" value="YjeQ_EngC"/>
    <property type="match status" value="1"/>
</dbReference>
<accession>S0FPG6</accession>
<feature type="domain" description="EngC GTPase" evidence="11">
    <location>
        <begin position="105"/>
        <end position="252"/>
    </location>
</feature>
<evidence type="ECO:0000313" key="13">
    <source>
        <dbReference type="EMBL" id="EMS71059.1"/>
    </source>
</evidence>
<evidence type="ECO:0000256" key="8">
    <source>
        <dbReference type="ARBA" id="ARBA00022884"/>
    </source>
</evidence>
<comment type="subunit">
    <text evidence="10">Monomer. Associates with 30S ribosomal subunit, binds 16S rRNA.</text>
</comment>
<reference evidence="13 14" key="1">
    <citation type="journal article" date="2013" name="Genome Announc.">
        <title>Draft Genome Sequence of the Cellulolytic, Mesophilic, Anaerobic Bacterium Clostridium termitidis Strain CT1112 (DSM 5398).</title>
        <authorList>
            <person name="Lal S."/>
            <person name="Ramachandran U."/>
            <person name="Zhang X."/>
            <person name="Munir R."/>
            <person name="Sparling R."/>
            <person name="Levin D.B."/>
        </authorList>
    </citation>
    <scope>NUCLEOTIDE SEQUENCE [LARGE SCALE GENOMIC DNA]</scope>
    <source>
        <strain evidence="13 14">CT1112</strain>
    </source>
</reference>
<comment type="similarity">
    <text evidence="10">Belongs to the TRAFAC class YlqF/YawG GTPase family. RsgA subfamily.</text>
</comment>
<evidence type="ECO:0000259" key="12">
    <source>
        <dbReference type="PROSITE" id="PS51721"/>
    </source>
</evidence>
<dbReference type="PANTHER" id="PTHR32120">
    <property type="entry name" value="SMALL RIBOSOMAL SUBUNIT BIOGENESIS GTPASE RSGA"/>
    <property type="match status" value="1"/>
</dbReference>
<feature type="binding site" evidence="10">
    <location>
        <position position="290"/>
    </location>
    <ligand>
        <name>Zn(2+)</name>
        <dbReference type="ChEBI" id="CHEBI:29105"/>
    </ligand>
</feature>
<dbReference type="GO" id="GO:0042274">
    <property type="term" value="P:ribosomal small subunit biogenesis"/>
    <property type="evidence" value="ECO:0007669"/>
    <property type="project" value="UniProtKB-UniRule"/>
</dbReference>
<comment type="caution">
    <text evidence="13">The sequence shown here is derived from an EMBL/GenBank/DDBJ whole genome shotgun (WGS) entry which is preliminary data.</text>
</comment>
<feature type="binding site" evidence="10">
    <location>
        <begin position="196"/>
        <end position="204"/>
    </location>
    <ligand>
        <name>GTP</name>
        <dbReference type="ChEBI" id="CHEBI:37565"/>
    </ligand>
</feature>
<sequence>MNIKDYGWNDFFETQWKETAERIMFPGRIIADFGQQLKVMTDSGELTVGRPLQKEGNSLQLAVGDWVGLETVQGADTLVRFVLTRKTKFSRAAAGIEVKEQIVAANADTVFIIQSLNRDFNMKRLERYMIAAWDSGAVPVVVLTKADCCGDTADKLGMVYGTAPGVEVHAISSVTGQGIEDIRKYLLPGKTVALLGSSGVGKSTLVNTLAGEEILKTQSIREDDSRGRHTTTHRELVLLPGGGLILDTPGMRTLSLWDSDTGMDIMFRDIEELVLKCRFHDCKHRDEPGCAVREALETEKLEKKRWDSWLKLQKEIAFMESKKDGKQRLQEKQWGRQLSKYQKNFAKGKF</sequence>
<feature type="binding site" evidence="10">
    <location>
        <position position="282"/>
    </location>
    <ligand>
        <name>Zn(2+)</name>
        <dbReference type="ChEBI" id="CHEBI:29105"/>
    </ligand>
</feature>
<dbReference type="PATRIC" id="fig|1195236.3.peg.3322"/>
<protein>
    <recommendedName>
        <fullName evidence="10">Small ribosomal subunit biogenesis GTPase RsgA</fullName>
        <ecNumber evidence="10">3.6.1.-</ecNumber>
    </recommendedName>
</protein>
<feature type="binding site" evidence="10">
    <location>
        <position position="284"/>
    </location>
    <ligand>
        <name>Zn(2+)</name>
        <dbReference type="ChEBI" id="CHEBI:29105"/>
    </ligand>
</feature>
<dbReference type="InterPro" id="IPR030378">
    <property type="entry name" value="G_CP_dom"/>
</dbReference>
<proteinExistence type="inferred from homology"/>
<evidence type="ECO:0000256" key="4">
    <source>
        <dbReference type="ARBA" id="ARBA00022730"/>
    </source>
</evidence>
<evidence type="ECO:0000259" key="11">
    <source>
        <dbReference type="PROSITE" id="PS50936"/>
    </source>
</evidence>
<dbReference type="EC" id="3.6.1.-" evidence="10"/>
<evidence type="ECO:0000256" key="5">
    <source>
        <dbReference type="ARBA" id="ARBA00022741"/>
    </source>
</evidence>
<dbReference type="STRING" id="1195236.CTER_3098"/>
<dbReference type="PROSITE" id="PS51721">
    <property type="entry name" value="G_CP"/>
    <property type="match status" value="1"/>
</dbReference>
<keyword evidence="4 10" id="KW-0699">rRNA-binding</keyword>
<dbReference type="Pfam" id="PF03193">
    <property type="entry name" value="RsgA_GTPase"/>
    <property type="match status" value="1"/>
</dbReference>
<dbReference type="HAMAP" id="MF_01820">
    <property type="entry name" value="GTPase_RsgA"/>
    <property type="match status" value="1"/>
</dbReference>
<dbReference type="PROSITE" id="PS50936">
    <property type="entry name" value="ENGC_GTPASE"/>
    <property type="match status" value="1"/>
</dbReference>
<dbReference type="GO" id="GO:0003924">
    <property type="term" value="F:GTPase activity"/>
    <property type="evidence" value="ECO:0007669"/>
    <property type="project" value="UniProtKB-UniRule"/>
</dbReference>
<keyword evidence="2 10" id="KW-0690">Ribosome biogenesis</keyword>
<name>S0FPG6_RUMCE</name>
<dbReference type="GO" id="GO:0005525">
    <property type="term" value="F:GTP binding"/>
    <property type="evidence" value="ECO:0007669"/>
    <property type="project" value="UniProtKB-UniRule"/>
</dbReference>
<keyword evidence="1 10" id="KW-0963">Cytoplasm</keyword>
<dbReference type="EMBL" id="AORV01000043">
    <property type="protein sequence ID" value="EMS71059.1"/>
    <property type="molecule type" value="Genomic_DNA"/>
</dbReference>
<dbReference type="eggNOG" id="COG1162">
    <property type="taxonomic scope" value="Bacteria"/>
</dbReference>
<dbReference type="Gene3D" id="1.10.40.50">
    <property type="entry name" value="Probable gtpase engc, domain 3"/>
    <property type="match status" value="1"/>
</dbReference>
<dbReference type="InterPro" id="IPR027417">
    <property type="entry name" value="P-loop_NTPase"/>
</dbReference>
<organism evidence="13 14">
    <name type="scientific">Ruminiclostridium cellobioparum subsp. termitidis CT1112</name>
    <dbReference type="NCBI Taxonomy" id="1195236"/>
    <lineage>
        <taxon>Bacteria</taxon>
        <taxon>Bacillati</taxon>
        <taxon>Bacillota</taxon>
        <taxon>Clostridia</taxon>
        <taxon>Eubacteriales</taxon>
        <taxon>Oscillospiraceae</taxon>
        <taxon>Ruminiclostridium</taxon>
    </lineage>
</organism>
<dbReference type="Proteomes" id="UP000014155">
    <property type="component" value="Unassembled WGS sequence"/>
</dbReference>
<dbReference type="GO" id="GO:0019843">
    <property type="term" value="F:rRNA binding"/>
    <property type="evidence" value="ECO:0007669"/>
    <property type="project" value="UniProtKB-KW"/>
</dbReference>
<evidence type="ECO:0000313" key="14">
    <source>
        <dbReference type="Proteomes" id="UP000014155"/>
    </source>
</evidence>
<comment type="cofactor">
    <cofactor evidence="10">
        <name>Zn(2+)</name>
        <dbReference type="ChEBI" id="CHEBI:29105"/>
    </cofactor>
    <text evidence="10">Binds 1 zinc ion per subunit.</text>
</comment>
<keyword evidence="14" id="KW-1185">Reference proteome</keyword>
<keyword evidence="3 10" id="KW-0479">Metal-binding</keyword>
<keyword evidence="5 10" id="KW-0547">Nucleotide-binding</keyword>
<evidence type="ECO:0000256" key="7">
    <source>
        <dbReference type="ARBA" id="ARBA00022833"/>
    </source>
</evidence>
<comment type="subcellular location">
    <subcellularLocation>
        <location evidence="10">Cytoplasm</location>
    </subcellularLocation>
</comment>
<evidence type="ECO:0000256" key="9">
    <source>
        <dbReference type="ARBA" id="ARBA00023134"/>
    </source>
</evidence>
<dbReference type="PANTHER" id="PTHR32120:SF10">
    <property type="entry name" value="SMALL RIBOSOMAL SUBUNIT BIOGENESIS GTPASE RSGA"/>
    <property type="match status" value="1"/>
</dbReference>
<evidence type="ECO:0000256" key="3">
    <source>
        <dbReference type="ARBA" id="ARBA00022723"/>
    </source>
</evidence>
<keyword evidence="8 10" id="KW-0694">RNA-binding</keyword>
<feature type="binding site" evidence="10">
    <location>
        <begin position="144"/>
        <end position="147"/>
    </location>
    <ligand>
        <name>GTP</name>
        <dbReference type="ChEBI" id="CHEBI:37565"/>
    </ligand>
</feature>
<dbReference type="Gene3D" id="3.40.50.300">
    <property type="entry name" value="P-loop containing nucleotide triphosphate hydrolases"/>
    <property type="match status" value="1"/>
</dbReference>
<keyword evidence="6 10" id="KW-0378">Hydrolase</keyword>
<dbReference type="AlphaFoldDB" id="S0FPG6"/>
<evidence type="ECO:0000256" key="1">
    <source>
        <dbReference type="ARBA" id="ARBA00022490"/>
    </source>
</evidence>
<gene>
    <name evidence="10" type="primary">rsgA</name>
    <name evidence="13" type="ORF">CTER_3098</name>
</gene>
<comment type="function">
    <text evidence="10">One of several proteins that assist in the late maturation steps of the functional core of the 30S ribosomal subunit. Helps release RbfA from mature subunits. May play a role in the assembly of ribosomal proteins into the subunit. Circularly permuted GTPase that catalyzes slow GTP hydrolysis, GTPase activity is stimulated by the 30S ribosomal subunit.</text>
</comment>